<organism evidence="2">
    <name type="scientific">uncultured Desulfobacterium sp</name>
    <dbReference type="NCBI Taxonomy" id="201089"/>
    <lineage>
        <taxon>Bacteria</taxon>
        <taxon>Pseudomonadati</taxon>
        <taxon>Thermodesulfobacteriota</taxon>
        <taxon>Desulfobacteria</taxon>
        <taxon>Desulfobacterales</taxon>
        <taxon>Desulfobacteriaceae</taxon>
        <taxon>Desulfobacterium</taxon>
        <taxon>environmental samples</taxon>
    </lineage>
</organism>
<sequence>MFTDEITINPSSSCPEIRTSVDPNQEASNKIKPEGTSTGKPDSIASTVGILIEFINILCH</sequence>
<gene>
    <name evidence="2" type="ORF">PITCH_A330008</name>
</gene>
<evidence type="ECO:0000313" key="2">
    <source>
        <dbReference type="EMBL" id="SPD74743.1"/>
    </source>
</evidence>
<name>A0A445MZ89_9BACT</name>
<accession>A0A445MZ89</accession>
<reference evidence="2" key="1">
    <citation type="submission" date="2018-01" db="EMBL/GenBank/DDBJ databases">
        <authorList>
            <person name="Regsiter A."/>
            <person name="William W."/>
        </authorList>
    </citation>
    <scope>NUCLEOTIDE SEQUENCE</scope>
    <source>
        <strain evidence="2">TRIP AH-1</strain>
    </source>
</reference>
<dbReference type="EMBL" id="OJIN01000174">
    <property type="protein sequence ID" value="SPD74743.1"/>
    <property type="molecule type" value="Genomic_DNA"/>
</dbReference>
<protein>
    <submittedName>
        <fullName evidence="2">Uncharacterized protein</fullName>
    </submittedName>
</protein>
<evidence type="ECO:0000256" key="1">
    <source>
        <dbReference type="SAM" id="MobiDB-lite"/>
    </source>
</evidence>
<dbReference type="AlphaFoldDB" id="A0A445MZ89"/>
<feature type="compositionally biased region" description="Polar residues" evidence="1">
    <location>
        <begin position="1"/>
        <end position="14"/>
    </location>
</feature>
<feature type="region of interest" description="Disordered" evidence="1">
    <location>
        <begin position="1"/>
        <end position="42"/>
    </location>
</feature>
<proteinExistence type="predicted"/>